<protein>
    <submittedName>
        <fullName evidence="2">Uncharacterized protein</fullName>
    </submittedName>
</protein>
<accession>A0A4R2NSJ8</accession>
<name>A0A4R2NSJ8_9BACL</name>
<feature type="transmembrane region" description="Helical" evidence="1">
    <location>
        <begin position="54"/>
        <end position="76"/>
    </location>
</feature>
<keyword evidence="3" id="KW-1185">Reference proteome</keyword>
<gene>
    <name evidence="2" type="ORF">EV207_1254</name>
</gene>
<keyword evidence="1" id="KW-1133">Transmembrane helix</keyword>
<dbReference type="Proteomes" id="UP000295416">
    <property type="component" value="Unassembled WGS sequence"/>
</dbReference>
<proteinExistence type="predicted"/>
<dbReference type="AlphaFoldDB" id="A0A4R2NSJ8"/>
<evidence type="ECO:0000313" key="2">
    <source>
        <dbReference type="EMBL" id="TCP24444.1"/>
    </source>
</evidence>
<keyword evidence="1" id="KW-0812">Transmembrane</keyword>
<sequence>MIKSIVESFSQKITVLEDRIKYYLFEKKIKKENDYYQKKYKRPMNKEEESQYKFFLFKFYSFPLMIIGIVIFYLLFIKG</sequence>
<comment type="caution">
    <text evidence="2">The sequence shown here is derived from an EMBL/GenBank/DDBJ whole genome shotgun (WGS) entry which is preliminary data.</text>
</comment>
<evidence type="ECO:0000313" key="3">
    <source>
        <dbReference type="Proteomes" id="UP000295416"/>
    </source>
</evidence>
<evidence type="ECO:0000256" key="1">
    <source>
        <dbReference type="SAM" id="Phobius"/>
    </source>
</evidence>
<organism evidence="2 3">
    <name type="scientific">Scopulibacillus darangshiensis</name>
    <dbReference type="NCBI Taxonomy" id="442528"/>
    <lineage>
        <taxon>Bacteria</taxon>
        <taxon>Bacillati</taxon>
        <taxon>Bacillota</taxon>
        <taxon>Bacilli</taxon>
        <taxon>Bacillales</taxon>
        <taxon>Sporolactobacillaceae</taxon>
        <taxon>Scopulibacillus</taxon>
    </lineage>
</organism>
<dbReference type="EMBL" id="SLXK01000025">
    <property type="protein sequence ID" value="TCP24444.1"/>
    <property type="molecule type" value="Genomic_DNA"/>
</dbReference>
<keyword evidence="1" id="KW-0472">Membrane</keyword>
<reference evidence="2 3" key="1">
    <citation type="submission" date="2019-03" db="EMBL/GenBank/DDBJ databases">
        <title>Genomic Encyclopedia of Type Strains, Phase IV (KMG-IV): sequencing the most valuable type-strain genomes for metagenomic binning, comparative biology and taxonomic classification.</title>
        <authorList>
            <person name="Goeker M."/>
        </authorList>
    </citation>
    <scope>NUCLEOTIDE SEQUENCE [LARGE SCALE GENOMIC DNA]</scope>
    <source>
        <strain evidence="2 3">DSM 19377</strain>
    </source>
</reference>